<reference evidence="1" key="1">
    <citation type="submission" date="2019-11" db="EMBL/GenBank/DDBJ databases">
        <title>Genomic insights into an expanded diversity of filamentous marine cyanobacteria reveals the extraordinary biosynthetic potential of Moorea and Okeania.</title>
        <authorList>
            <person name="Ferreira Leao T."/>
            <person name="Wang M."/>
            <person name="Moss N."/>
            <person name="Da Silva R."/>
            <person name="Sanders J."/>
            <person name="Nurk S."/>
            <person name="Gurevich A."/>
            <person name="Humphrey G."/>
            <person name="Reher R."/>
            <person name="Zhu Q."/>
            <person name="Belda-Ferre P."/>
            <person name="Glukhov E."/>
            <person name="Rex R."/>
            <person name="Dorrestein P.C."/>
            <person name="Knight R."/>
            <person name="Pevzner P."/>
            <person name="Gerwick W.H."/>
            <person name="Gerwick L."/>
        </authorList>
    </citation>
    <scope>NUCLEOTIDE SEQUENCE</scope>
    <source>
        <strain evidence="1">SIO1C4</strain>
    </source>
</reference>
<comment type="caution">
    <text evidence="1">The sequence shown here is derived from an EMBL/GenBank/DDBJ whole genome shotgun (WGS) entry which is preliminary data.</text>
</comment>
<accession>A0A6B3NHT7</accession>
<dbReference type="EMBL" id="JAAHFQ010000273">
    <property type="protein sequence ID" value="NER28878.1"/>
    <property type="molecule type" value="Genomic_DNA"/>
</dbReference>
<evidence type="ECO:0000313" key="1">
    <source>
        <dbReference type="EMBL" id="NER28878.1"/>
    </source>
</evidence>
<gene>
    <name evidence="1" type="ORF">F6J89_14880</name>
</gene>
<sequence length="116" mass="12184">MSNLSTINEAVKSAHDNNLATSVVKTEGAGKAYQAVSQSMAIAVQDVTDYLRNISMLASTAVAVATEMMVANPEKVDQYSKVIEQAQSTIGTAAQSFEDVGLKAGNVLNKFPSGDQ</sequence>
<name>A0A6B3NHT7_9CYAN</name>
<proteinExistence type="predicted"/>
<protein>
    <submittedName>
        <fullName evidence="1">Uncharacterized protein</fullName>
    </submittedName>
</protein>
<dbReference type="AlphaFoldDB" id="A0A6B3NHT7"/>
<organism evidence="1">
    <name type="scientific">Symploca sp. SIO1C4</name>
    <dbReference type="NCBI Taxonomy" id="2607765"/>
    <lineage>
        <taxon>Bacteria</taxon>
        <taxon>Bacillati</taxon>
        <taxon>Cyanobacteriota</taxon>
        <taxon>Cyanophyceae</taxon>
        <taxon>Coleofasciculales</taxon>
        <taxon>Coleofasciculaceae</taxon>
        <taxon>Symploca</taxon>
    </lineage>
</organism>